<name>A0AAE0KWZ4_9CHLO</name>
<protein>
    <recommendedName>
        <fullName evidence="2">Coenzyme Q-binding protein COQ10 START domain-containing protein</fullName>
    </recommendedName>
</protein>
<dbReference type="PANTHER" id="PTHR33824:SF9">
    <property type="entry name" value="COENZYME Q-BINDING PROTEIN COQ10 START DOMAIN-CONTAINING PROTEIN"/>
    <property type="match status" value="1"/>
</dbReference>
<feature type="compositionally biased region" description="Polar residues" evidence="1">
    <location>
        <begin position="1"/>
        <end position="15"/>
    </location>
</feature>
<comment type="caution">
    <text evidence="3">The sequence shown here is derived from an EMBL/GenBank/DDBJ whole genome shotgun (WGS) entry which is preliminary data.</text>
</comment>
<dbReference type="InterPro" id="IPR005031">
    <property type="entry name" value="COQ10_START"/>
</dbReference>
<evidence type="ECO:0000313" key="4">
    <source>
        <dbReference type="Proteomes" id="UP001190700"/>
    </source>
</evidence>
<evidence type="ECO:0000259" key="2">
    <source>
        <dbReference type="Pfam" id="PF03364"/>
    </source>
</evidence>
<accession>A0AAE0KWZ4</accession>
<dbReference type="Pfam" id="PF03364">
    <property type="entry name" value="Polyketide_cyc"/>
    <property type="match status" value="1"/>
</dbReference>
<dbReference type="SUPFAM" id="SSF55961">
    <property type="entry name" value="Bet v1-like"/>
    <property type="match status" value="1"/>
</dbReference>
<feature type="domain" description="Coenzyme Q-binding protein COQ10 START" evidence="2">
    <location>
        <begin position="38"/>
        <end position="106"/>
    </location>
</feature>
<sequence length="243" mass="26456">MRFVSTRTRLQASASEETEPESDADSGMLFTHTVNATVAAPVESVWTVWSDLQRAPEWMNWISRVEIIEEADDVQGSDAKGPRAMPAALTRWICSTQGFEVTWVARCWYNDPTACPDVAQGSAGLCEADSPTSGPMQKSMKWETVTVDRAPGVAGMSGGARSKGCVAFSQNDENATEVMLQVSHSLPRALGNLMGESGLRGLVQATLKDDLARFCSLLESEEQHLTGLSMMEHEVHVDHPPSR</sequence>
<dbReference type="InterPro" id="IPR047137">
    <property type="entry name" value="ORF3"/>
</dbReference>
<reference evidence="3 4" key="1">
    <citation type="journal article" date="2015" name="Genome Biol. Evol.">
        <title>Comparative Genomics of a Bacterivorous Green Alga Reveals Evolutionary Causalities and Consequences of Phago-Mixotrophic Mode of Nutrition.</title>
        <authorList>
            <person name="Burns J.A."/>
            <person name="Paasch A."/>
            <person name="Narechania A."/>
            <person name="Kim E."/>
        </authorList>
    </citation>
    <scope>NUCLEOTIDE SEQUENCE [LARGE SCALE GENOMIC DNA]</scope>
    <source>
        <strain evidence="3 4">PLY_AMNH</strain>
    </source>
</reference>
<evidence type="ECO:0000256" key="1">
    <source>
        <dbReference type="SAM" id="MobiDB-lite"/>
    </source>
</evidence>
<feature type="region of interest" description="Disordered" evidence="1">
    <location>
        <begin position="1"/>
        <end position="26"/>
    </location>
</feature>
<gene>
    <name evidence="3" type="ORF">CYMTET_27374</name>
</gene>
<dbReference type="EMBL" id="LGRX02014998">
    <property type="protein sequence ID" value="KAK3263851.1"/>
    <property type="molecule type" value="Genomic_DNA"/>
</dbReference>
<dbReference type="Gene3D" id="3.30.530.20">
    <property type="match status" value="1"/>
</dbReference>
<organism evidence="3 4">
    <name type="scientific">Cymbomonas tetramitiformis</name>
    <dbReference type="NCBI Taxonomy" id="36881"/>
    <lineage>
        <taxon>Eukaryota</taxon>
        <taxon>Viridiplantae</taxon>
        <taxon>Chlorophyta</taxon>
        <taxon>Pyramimonadophyceae</taxon>
        <taxon>Pyramimonadales</taxon>
        <taxon>Pyramimonadaceae</taxon>
        <taxon>Cymbomonas</taxon>
    </lineage>
</organism>
<dbReference type="AlphaFoldDB" id="A0AAE0KWZ4"/>
<proteinExistence type="predicted"/>
<dbReference type="Proteomes" id="UP001190700">
    <property type="component" value="Unassembled WGS sequence"/>
</dbReference>
<dbReference type="PANTHER" id="PTHR33824">
    <property type="entry name" value="POLYKETIDE CYCLASE/DEHYDRASE AND LIPID TRANSPORT SUPERFAMILY PROTEIN"/>
    <property type="match status" value="1"/>
</dbReference>
<dbReference type="InterPro" id="IPR023393">
    <property type="entry name" value="START-like_dom_sf"/>
</dbReference>
<keyword evidence="4" id="KW-1185">Reference proteome</keyword>
<evidence type="ECO:0000313" key="3">
    <source>
        <dbReference type="EMBL" id="KAK3263851.1"/>
    </source>
</evidence>